<keyword evidence="3 5" id="KW-1133">Transmembrane helix</keyword>
<name>A0A4T0AKK2_AURPU</name>
<dbReference type="SUPFAM" id="SSF103473">
    <property type="entry name" value="MFS general substrate transporter"/>
    <property type="match status" value="1"/>
</dbReference>
<reference evidence="6 7" key="1">
    <citation type="submission" date="2018-10" db="EMBL/GenBank/DDBJ databases">
        <title>Fifty Aureobasidium pullulans genomes reveal a recombining polyextremotolerant generalist.</title>
        <authorList>
            <person name="Gostincar C."/>
            <person name="Turk M."/>
            <person name="Zajc J."/>
            <person name="Gunde-Cimerman N."/>
        </authorList>
    </citation>
    <scope>NUCLEOTIDE SEQUENCE [LARGE SCALE GENOMIC DNA]</scope>
    <source>
        <strain evidence="6 7">EXF-3380</strain>
    </source>
</reference>
<evidence type="ECO:0000313" key="6">
    <source>
        <dbReference type="EMBL" id="TIA20823.1"/>
    </source>
</evidence>
<dbReference type="EMBL" id="QZBU01003906">
    <property type="protein sequence ID" value="TIA20823.1"/>
    <property type="molecule type" value="Genomic_DNA"/>
</dbReference>
<feature type="transmembrane region" description="Helical" evidence="5">
    <location>
        <begin position="119"/>
        <end position="140"/>
    </location>
</feature>
<feature type="transmembrane region" description="Helical" evidence="5">
    <location>
        <begin position="74"/>
        <end position="99"/>
    </location>
</feature>
<evidence type="ECO:0000313" key="7">
    <source>
        <dbReference type="Proteomes" id="UP000304947"/>
    </source>
</evidence>
<dbReference type="Gene3D" id="1.20.1250.20">
    <property type="entry name" value="MFS general substrate transporter like domains"/>
    <property type="match status" value="1"/>
</dbReference>
<proteinExistence type="predicted"/>
<evidence type="ECO:0008006" key="8">
    <source>
        <dbReference type="Google" id="ProtNLM"/>
    </source>
</evidence>
<evidence type="ECO:0000256" key="4">
    <source>
        <dbReference type="ARBA" id="ARBA00023136"/>
    </source>
</evidence>
<dbReference type="PANTHER" id="PTHR23502:SF50">
    <property type="entry name" value="TRANSPORTER, PUTATIVE (AFU_ORTHOLOGUE AFUA_5G00430)-RELATED"/>
    <property type="match status" value="1"/>
</dbReference>
<keyword evidence="2 5" id="KW-0812">Transmembrane</keyword>
<feature type="transmembrane region" description="Helical" evidence="5">
    <location>
        <begin position="188"/>
        <end position="215"/>
    </location>
</feature>
<evidence type="ECO:0000256" key="3">
    <source>
        <dbReference type="ARBA" id="ARBA00022989"/>
    </source>
</evidence>
<feature type="transmembrane region" description="Helical" evidence="5">
    <location>
        <begin position="255"/>
        <end position="279"/>
    </location>
</feature>
<dbReference type="GO" id="GO:0022857">
    <property type="term" value="F:transmembrane transporter activity"/>
    <property type="evidence" value="ECO:0007669"/>
    <property type="project" value="TreeGrafter"/>
</dbReference>
<evidence type="ECO:0000256" key="5">
    <source>
        <dbReference type="SAM" id="Phobius"/>
    </source>
</evidence>
<evidence type="ECO:0000256" key="1">
    <source>
        <dbReference type="ARBA" id="ARBA00004141"/>
    </source>
</evidence>
<comment type="subcellular location">
    <subcellularLocation>
        <location evidence="1">Membrane</location>
        <topology evidence="1">Multi-pass membrane protein</topology>
    </subcellularLocation>
</comment>
<protein>
    <recommendedName>
        <fullName evidence="8">MFS general substrate transporter</fullName>
    </recommendedName>
</protein>
<dbReference type="PANTHER" id="PTHR23502">
    <property type="entry name" value="MAJOR FACILITATOR SUPERFAMILY"/>
    <property type="match status" value="1"/>
</dbReference>
<feature type="transmembrane region" description="Helical" evidence="5">
    <location>
        <begin position="227"/>
        <end position="249"/>
    </location>
</feature>
<gene>
    <name evidence="6" type="ORF">D6C83_08147</name>
</gene>
<dbReference type="AlphaFoldDB" id="A0A4T0AKK2"/>
<keyword evidence="4 5" id="KW-0472">Membrane</keyword>
<feature type="transmembrane region" description="Helical" evidence="5">
    <location>
        <begin position="161"/>
        <end position="182"/>
    </location>
</feature>
<organism evidence="6 7">
    <name type="scientific">Aureobasidium pullulans</name>
    <name type="common">Black yeast</name>
    <name type="synonym">Pullularia pullulans</name>
    <dbReference type="NCBI Taxonomy" id="5580"/>
    <lineage>
        <taxon>Eukaryota</taxon>
        <taxon>Fungi</taxon>
        <taxon>Dikarya</taxon>
        <taxon>Ascomycota</taxon>
        <taxon>Pezizomycotina</taxon>
        <taxon>Dothideomycetes</taxon>
        <taxon>Dothideomycetidae</taxon>
        <taxon>Dothideales</taxon>
        <taxon>Saccotheciaceae</taxon>
        <taxon>Aureobasidium</taxon>
    </lineage>
</organism>
<dbReference type="Proteomes" id="UP000304947">
    <property type="component" value="Unassembled WGS sequence"/>
</dbReference>
<dbReference type="GO" id="GO:0005886">
    <property type="term" value="C:plasma membrane"/>
    <property type="evidence" value="ECO:0007669"/>
    <property type="project" value="TreeGrafter"/>
</dbReference>
<evidence type="ECO:0000256" key="2">
    <source>
        <dbReference type="ARBA" id="ARBA00022692"/>
    </source>
</evidence>
<accession>A0A4T0AKK2</accession>
<sequence>MPTTLGDEHPLPPIEESTIDKHGKTDLPEVYASAVSTPDIDQAIPMRSYRQRMALVTPTHAPAKLFLRHVWQPFIILATFPAITYVAFTWGTQLAWYSMVNTTSASVFPYPPYNFSTTGVGLLNLPAFVGASIASVYAALLSDRSILWFAKRNNGIYEAEFRLYTAIFPAIASAVGVFVYGLSTAHGMHWIIPCIGIGIFGYEFLGLGHGVLTYLLDGYGNIAGDALVGVAFVRNICATAIVFAATPWMEALGMYDLFVCVGCLAVFFALLGLPVIIWGRSMRVHGAKRYMKMARLHYDPRAL</sequence>
<dbReference type="InterPro" id="IPR036259">
    <property type="entry name" value="MFS_trans_sf"/>
</dbReference>
<comment type="caution">
    <text evidence="6">The sequence shown here is derived from an EMBL/GenBank/DDBJ whole genome shotgun (WGS) entry which is preliminary data.</text>
</comment>